<evidence type="ECO:0008006" key="3">
    <source>
        <dbReference type="Google" id="ProtNLM"/>
    </source>
</evidence>
<name>A0A5B8VEU4_9BACT</name>
<dbReference type="EMBL" id="CP042435">
    <property type="protein sequence ID" value="QEC68818.1"/>
    <property type="molecule type" value="Genomic_DNA"/>
</dbReference>
<keyword evidence="2" id="KW-1185">Reference proteome</keyword>
<dbReference type="KEGG" id="pgin:FRZ67_16440"/>
<evidence type="ECO:0000313" key="1">
    <source>
        <dbReference type="EMBL" id="QEC68818.1"/>
    </source>
</evidence>
<sequence length="301" mass="35213">MSAPQINIIPSHNIDQQKWNSCIQNSSSPMIYAYTYYLDHMADNWTGIVINNYEAVMPIPWRRKLGIKYCYDVPLIQQLGFFTTSDNNYTELLLTELFKFCKYGDYNFNFQNNVAGAKLCDNFVKDISLNYYNLSKHYNEDLLKNLKKASKQSFIYSSGNYVDAINMYKELYSKRLKNISLKDYENFEKLCNYLHTQNNTAVRKVVSANNELLAVALLLKDKQRLYNLMNSTTGAGRKTEANHFLFDEIFKEFAGSKLLFDFEGSDINSIRKFYEKFDVVNQSYQRLHFNNLPGLIKLVKH</sequence>
<dbReference type="Proteomes" id="UP000321533">
    <property type="component" value="Chromosome"/>
</dbReference>
<dbReference type="OrthoDB" id="1113003at2"/>
<dbReference type="AlphaFoldDB" id="A0A5B8VEU4"/>
<dbReference type="InterPro" id="IPR016181">
    <property type="entry name" value="Acyl_CoA_acyltransferase"/>
</dbReference>
<evidence type="ECO:0000313" key="2">
    <source>
        <dbReference type="Proteomes" id="UP000321533"/>
    </source>
</evidence>
<dbReference type="Gene3D" id="3.40.630.30">
    <property type="match status" value="1"/>
</dbReference>
<gene>
    <name evidence="1" type="ORF">FRZ67_16440</name>
</gene>
<proteinExistence type="predicted"/>
<dbReference type="SUPFAM" id="SSF55729">
    <property type="entry name" value="Acyl-CoA N-acyltransferases (Nat)"/>
    <property type="match status" value="1"/>
</dbReference>
<accession>A0A5B8VEU4</accession>
<reference evidence="1 2" key="1">
    <citation type="journal article" date="2016" name="Int. J. Syst. Evol. Microbiol.">
        <title>Panacibacter ginsenosidivorans gen. nov., sp. nov., with ginsenoside converting activity isolated from soil of a ginseng field.</title>
        <authorList>
            <person name="Siddiqi M.Z."/>
            <person name="Muhammad Shafi S."/>
            <person name="Choi K.D."/>
            <person name="Im W.T."/>
        </authorList>
    </citation>
    <scope>NUCLEOTIDE SEQUENCE [LARGE SCALE GENOMIC DNA]</scope>
    <source>
        <strain evidence="1 2">Gsoil1550</strain>
    </source>
</reference>
<dbReference type="RefSeq" id="WP_147191222.1">
    <property type="nucleotide sequence ID" value="NZ_CP042435.1"/>
</dbReference>
<protein>
    <recommendedName>
        <fullName evidence="3">GNAT family N-acetyltransferase</fullName>
    </recommendedName>
</protein>
<organism evidence="1 2">
    <name type="scientific">Panacibacter ginsenosidivorans</name>
    <dbReference type="NCBI Taxonomy" id="1813871"/>
    <lineage>
        <taxon>Bacteria</taxon>
        <taxon>Pseudomonadati</taxon>
        <taxon>Bacteroidota</taxon>
        <taxon>Chitinophagia</taxon>
        <taxon>Chitinophagales</taxon>
        <taxon>Chitinophagaceae</taxon>
        <taxon>Panacibacter</taxon>
    </lineage>
</organism>